<evidence type="ECO:0000313" key="4">
    <source>
        <dbReference type="Proteomes" id="UP000037600"/>
    </source>
</evidence>
<dbReference type="PANTHER" id="PTHR42776">
    <property type="entry name" value="SERINE PEPTIDASE S9 FAMILY MEMBER"/>
    <property type="match status" value="1"/>
</dbReference>
<comment type="caution">
    <text evidence="3">The sequence shown here is derived from an EMBL/GenBank/DDBJ whole genome shotgun (WGS) entry which is preliminary data.</text>
</comment>
<dbReference type="InterPro" id="IPR001375">
    <property type="entry name" value="Peptidase_S9_cat"/>
</dbReference>
<organism evidence="3 4">
    <name type="scientific">Catenovulum maritimum</name>
    <dbReference type="NCBI Taxonomy" id="1513271"/>
    <lineage>
        <taxon>Bacteria</taxon>
        <taxon>Pseudomonadati</taxon>
        <taxon>Pseudomonadota</taxon>
        <taxon>Gammaproteobacteria</taxon>
        <taxon>Alteromonadales</taxon>
        <taxon>Alteromonadaceae</taxon>
        <taxon>Catenovulum</taxon>
    </lineage>
</organism>
<dbReference type="SUPFAM" id="SSF82171">
    <property type="entry name" value="DPP6 N-terminal domain-like"/>
    <property type="match status" value="1"/>
</dbReference>
<keyword evidence="4" id="KW-1185">Reference proteome</keyword>
<dbReference type="PANTHER" id="PTHR42776:SF27">
    <property type="entry name" value="DIPEPTIDYL PEPTIDASE FAMILY MEMBER 6"/>
    <property type="match status" value="1"/>
</dbReference>
<dbReference type="PATRIC" id="fig|1513271.3.peg.3526"/>
<dbReference type="SUPFAM" id="SSF53474">
    <property type="entry name" value="alpha/beta-Hydrolases"/>
    <property type="match status" value="1"/>
</dbReference>
<keyword evidence="1" id="KW-0378">Hydrolase</keyword>
<dbReference type="EMBL" id="LAZL01000038">
    <property type="protein sequence ID" value="KMT63911.1"/>
    <property type="molecule type" value="Genomic_DNA"/>
</dbReference>
<protein>
    <recommendedName>
        <fullName evidence="2">Peptidase S9 prolyl oligopeptidase catalytic domain-containing protein</fullName>
    </recommendedName>
</protein>
<gene>
    <name evidence="3" type="ORF">XM47_17190</name>
</gene>
<evidence type="ECO:0000313" key="3">
    <source>
        <dbReference type="EMBL" id="KMT63911.1"/>
    </source>
</evidence>
<reference evidence="3 4" key="1">
    <citation type="submission" date="2015-04" db="EMBL/GenBank/DDBJ databases">
        <title>Draft Genome Sequence of the Novel Agar-Digesting Marine Bacterium Q1.</title>
        <authorList>
            <person name="Li Y."/>
            <person name="Li D."/>
            <person name="Chen G."/>
            <person name="Du Z."/>
        </authorList>
    </citation>
    <scope>NUCLEOTIDE SEQUENCE [LARGE SCALE GENOMIC DNA]</scope>
    <source>
        <strain evidence="3 4">Q1</strain>
    </source>
</reference>
<dbReference type="AlphaFoldDB" id="A0A0J8JHK3"/>
<evidence type="ECO:0000259" key="2">
    <source>
        <dbReference type="Pfam" id="PF00326"/>
    </source>
</evidence>
<proteinExistence type="predicted"/>
<dbReference type="GO" id="GO:0004252">
    <property type="term" value="F:serine-type endopeptidase activity"/>
    <property type="evidence" value="ECO:0007669"/>
    <property type="project" value="TreeGrafter"/>
</dbReference>
<dbReference type="Proteomes" id="UP000037600">
    <property type="component" value="Unassembled WGS sequence"/>
</dbReference>
<dbReference type="STRING" id="1513271.XM47_17190"/>
<dbReference type="InterPro" id="IPR029058">
    <property type="entry name" value="AB_hydrolase_fold"/>
</dbReference>
<dbReference type="Pfam" id="PF00326">
    <property type="entry name" value="Peptidase_S9"/>
    <property type="match status" value="1"/>
</dbReference>
<accession>A0A0J8JHK3</accession>
<dbReference type="GO" id="GO:0006508">
    <property type="term" value="P:proteolysis"/>
    <property type="evidence" value="ECO:0007669"/>
    <property type="project" value="InterPro"/>
</dbReference>
<name>A0A0J8JHK3_9ALTE</name>
<sequence>MLFLSSMGIAHATVSDPQIYGALKSVSLMSLSPSGERIAYRTTDGNKDLVVVMDIKNNKFIGGINAEEVNPQKIHFVTEDKVIFVASQYKSLPGFIGKHHVSTAFVYDIENKKLRQLLVPGDRIYTGQTNLGTIVGISPDQKYAYMPAYVGENQDMPNFNLMKIKLTSKAKPTNYALGLNSVIDYFVDADGGLLARERYENDGGKHVIEARKNDEWVEIFSEKVPYRYKSFVGVTPDRKSLVMLTKSNKTRRTAYYTMSLSDGKISSPIFEHKNKGVESVITDINRVVAGVRFSGFKPSYSFFDKELDKKINNIVNSMPQYSFRITDYDDNWNNIIFYLEGEGLSGDYLLSSKGGFSRLAGARKHIAGSEVAQVIEYEYTARDGLKIPTLLTYPKSVKAQSGQPKLPAIMLPHGGPESYDRFGFDWLAQYFAKKGFLVIQPQFRGSSGFGADHTLAGYGEWGKKMQHDLTDAVLHLTQTGDIDPDKVCIVGASYGGYAALAGAAFTPEIYKCVISINGVSDLEEMMDTEEEQYSSNHWVVRYWNDVIADGPAGDKLLSDISPINHVEKINAPVLLIHGEHDTVVPYKQSYYMHDELDDADKQVTLVRLNDEDHYLSSDVTRKSALEAIEKFLKKHML</sequence>
<feature type="domain" description="Peptidase S9 prolyl oligopeptidase catalytic" evidence="2">
    <location>
        <begin position="424"/>
        <end position="636"/>
    </location>
</feature>
<dbReference type="Gene3D" id="3.40.50.1820">
    <property type="entry name" value="alpha/beta hydrolase"/>
    <property type="match status" value="1"/>
</dbReference>
<evidence type="ECO:0000256" key="1">
    <source>
        <dbReference type="ARBA" id="ARBA00022801"/>
    </source>
</evidence>